<reference evidence="2" key="2">
    <citation type="submission" date="2020-09" db="EMBL/GenBank/DDBJ databases">
        <authorList>
            <person name="Sun Q."/>
            <person name="Kim S."/>
        </authorList>
    </citation>
    <scope>NUCLEOTIDE SEQUENCE</scope>
    <source>
        <strain evidence="2">KCTC 22164</strain>
    </source>
</reference>
<keyword evidence="3" id="KW-1185">Reference proteome</keyword>
<sequence>MKTLLQLEVGDELQQREWHDITQHSIDQFAEATNDHQWIHTDPQRCEQESPFGTTIAHGFFTASLMPKAFDSVVADSPQIASVINYGVDSLRFLEPVRCNDAIRFSFRVTSIHQKRAGHLYKIAAECELRDAEKLAMAGTFLMLVIPK</sequence>
<dbReference type="InterPro" id="IPR029069">
    <property type="entry name" value="HotDog_dom_sf"/>
</dbReference>
<protein>
    <recommendedName>
        <fullName evidence="1">MaoC-like domain-containing protein</fullName>
    </recommendedName>
</protein>
<dbReference type="SUPFAM" id="SSF54637">
    <property type="entry name" value="Thioesterase/thiol ester dehydrase-isomerase"/>
    <property type="match status" value="1"/>
</dbReference>
<dbReference type="RefSeq" id="WP_189406820.1">
    <property type="nucleotide sequence ID" value="NZ_BMXP01000006.1"/>
</dbReference>
<comment type="caution">
    <text evidence="2">The sequence shown here is derived from an EMBL/GenBank/DDBJ whole genome shotgun (WGS) entry which is preliminary data.</text>
</comment>
<accession>A0A918MZD7</accession>
<evidence type="ECO:0000313" key="2">
    <source>
        <dbReference type="EMBL" id="GGW89514.1"/>
    </source>
</evidence>
<proteinExistence type="predicted"/>
<dbReference type="Gene3D" id="3.10.129.10">
    <property type="entry name" value="Hotdog Thioesterase"/>
    <property type="match status" value="1"/>
</dbReference>
<dbReference type="EMBL" id="BMXP01000006">
    <property type="protein sequence ID" value="GGW89514.1"/>
    <property type="molecule type" value="Genomic_DNA"/>
</dbReference>
<feature type="domain" description="MaoC-like" evidence="1">
    <location>
        <begin position="8"/>
        <end position="118"/>
    </location>
</feature>
<dbReference type="InterPro" id="IPR002539">
    <property type="entry name" value="MaoC-like_dom"/>
</dbReference>
<dbReference type="AlphaFoldDB" id="A0A918MZD7"/>
<evidence type="ECO:0000259" key="1">
    <source>
        <dbReference type="Pfam" id="PF01575"/>
    </source>
</evidence>
<reference evidence="2" key="1">
    <citation type="journal article" date="2014" name="Int. J. Syst. Evol. Microbiol.">
        <title>Complete genome sequence of Corynebacterium casei LMG S-19264T (=DSM 44701T), isolated from a smear-ripened cheese.</title>
        <authorList>
            <consortium name="US DOE Joint Genome Institute (JGI-PGF)"/>
            <person name="Walter F."/>
            <person name="Albersmeier A."/>
            <person name="Kalinowski J."/>
            <person name="Ruckert C."/>
        </authorList>
    </citation>
    <scope>NUCLEOTIDE SEQUENCE</scope>
    <source>
        <strain evidence="2">KCTC 22164</strain>
    </source>
</reference>
<dbReference type="PANTHER" id="PTHR42993">
    <property type="entry name" value="MAOC-LIKE DEHYDRATASE DOMAIN-CONTAINING PROTEIN"/>
    <property type="match status" value="1"/>
</dbReference>
<dbReference type="Pfam" id="PF01575">
    <property type="entry name" value="MaoC_dehydratas"/>
    <property type="match status" value="1"/>
</dbReference>
<dbReference type="Proteomes" id="UP000631300">
    <property type="component" value="Unassembled WGS sequence"/>
</dbReference>
<evidence type="ECO:0000313" key="3">
    <source>
        <dbReference type="Proteomes" id="UP000631300"/>
    </source>
</evidence>
<organism evidence="2 3">
    <name type="scientific">Alteromonas halophila</name>
    <dbReference type="NCBI Taxonomy" id="516698"/>
    <lineage>
        <taxon>Bacteria</taxon>
        <taxon>Pseudomonadati</taxon>
        <taxon>Pseudomonadota</taxon>
        <taxon>Gammaproteobacteria</taxon>
        <taxon>Alteromonadales</taxon>
        <taxon>Alteromonadaceae</taxon>
        <taxon>Alteromonas/Salinimonas group</taxon>
        <taxon>Alteromonas</taxon>
    </lineage>
</organism>
<gene>
    <name evidence="2" type="ORF">GCM10007391_24740</name>
</gene>
<name>A0A918MZD7_9ALTE</name>
<dbReference type="PANTHER" id="PTHR42993:SF1">
    <property type="entry name" value="MAOC-LIKE DEHYDRATASE DOMAIN-CONTAINING PROTEIN"/>
    <property type="match status" value="1"/>
</dbReference>